<evidence type="ECO:0000256" key="3">
    <source>
        <dbReference type="ARBA" id="ARBA00022645"/>
    </source>
</evidence>
<keyword evidence="10" id="KW-0732">Signal</keyword>
<dbReference type="GO" id="GO:0031647">
    <property type="term" value="P:regulation of protein stability"/>
    <property type="evidence" value="ECO:0007669"/>
    <property type="project" value="UniProtKB-ARBA"/>
</dbReference>
<dbReference type="OMA" id="AAPYVWK"/>
<name>H3ANP6_LATCH</name>
<evidence type="ECO:0000256" key="9">
    <source>
        <dbReference type="ARBA" id="ARBA00081927"/>
    </source>
</evidence>
<dbReference type="eggNOG" id="KOG1282">
    <property type="taxonomic scope" value="Eukaryota"/>
</dbReference>
<dbReference type="EMBL" id="AFYH01152797">
    <property type="status" value="NOT_ANNOTATED_CDS"/>
    <property type="molecule type" value="Genomic_DNA"/>
</dbReference>
<comment type="function">
    <text evidence="6">Protective protein appears to be essential for both the activity of beta-galactosidase and neuraminidase, it associates with these enzymes and exerts a protective function necessary for their stability and activity. This protein is also a carboxypeptidase and can deamidate tachykinins.</text>
</comment>
<evidence type="ECO:0000313" key="11">
    <source>
        <dbReference type="Ensembl" id="ENSLACP00000011267.1"/>
    </source>
</evidence>
<dbReference type="Ensembl" id="ENSLACT00000011351.1">
    <property type="protein sequence ID" value="ENSLACP00000011267.1"/>
    <property type="gene ID" value="ENSLACG00000009911.1"/>
</dbReference>
<accession>H3ANP6</accession>
<sequence>MWLSKCSLLLVLISIGCSSSQYAPDQITYLPGLSEMPSFKQWSGYLQAGPNKYFHYWFVESQNNPSTDPLVLWLNGGPGCSSMEGLLAENGPFHINNDGSLYLNQYSWNTVANMLYMESPAGVGYSYSTNGDYQTYDEQVATDNYLALQSFFSKFPNFVGNDFYIFAESCGGVYAPTLAYQIVTGSAQINFKGFGVGNGMSSYDLNDQSLVYFGYYHGLFGEDVWAELKQYCCSYGSCNFYKNTNSYCANLVSQVLYMIQDTGLNIYSLYSPCWGGVKYNQRYAADLSNLFRNYNFDVTVPVMWGGGIIEKRTFLFLSSSFHSRDYLLQSENDTELEIKANGVIPGVPPSINATGQYVWLNSNEVRQALHIPSSVQNWELCSSQVGAQYERNHTTMAPFYRYLLQHNLRVLVYNGDTDMACNFLGGEWFVESLNQPKVSRYQPWYYNDQIAGYFQEYEKITFLTVKGSGHMVPQFRPGQAQKMFKSFISNTVY</sequence>
<dbReference type="InterPro" id="IPR029058">
    <property type="entry name" value="AB_hydrolase_fold"/>
</dbReference>
<dbReference type="InParanoid" id="H3ANP6"/>
<dbReference type="PANTHER" id="PTHR11802">
    <property type="entry name" value="SERINE PROTEASE FAMILY S10 SERINE CARBOXYPEPTIDASE"/>
    <property type="match status" value="1"/>
</dbReference>
<evidence type="ECO:0000256" key="10">
    <source>
        <dbReference type="SAM" id="SignalP"/>
    </source>
</evidence>
<dbReference type="GO" id="GO:0004185">
    <property type="term" value="F:serine-type carboxypeptidase activity"/>
    <property type="evidence" value="ECO:0007669"/>
    <property type="project" value="UniProtKB-EC"/>
</dbReference>
<dbReference type="HOGENOM" id="CLU_008523_13_3_1"/>
<dbReference type="GO" id="GO:0006508">
    <property type="term" value="P:proteolysis"/>
    <property type="evidence" value="ECO:0007669"/>
    <property type="project" value="UniProtKB-KW"/>
</dbReference>
<dbReference type="PROSITE" id="PS51257">
    <property type="entry name" value="PROKAR_LIPOPROTEIN"/>
    <property type="match status" value="1"/>
</dbReference>
<reference evidence="12" key="1">
    <citation type="submission" date="2011-08" db="EMBL/GenBank/DDBJ databases">
        <title>The draft genome of Latimeria chalumnae.</title>
        <authorList>
            <person name="Di Palma F."/>
            <person name="Alfoldi J."/>
            <person name="Johnson J."/>
            <person name="Berlin A."/>
            <person name="Gnerre S."/>
            <person name="Jaffe D."/>
            <person name="MacCallum I."/>
            <person name="Young S."/>
            <person name="Walker B.J."/>
            <person name="Lander E."/>
            <person name="Lindblad-Toh K."/>
        </authorList>
    </citation>
    <scope>NUCLEOTIDE SEQUENCE [LARGE SCALE GENOMIC DNA]</scope>
    <source>
        <strain evidence="12">Wild caught</strain>
    </source>
</reference>
<dbReference type="PRINTS" id="PR00724">
    <property type="entry name" value="CRBOXYPTASEC"/>
</dbReference>
<evidence type="ECO:0000256" key="8">
    <source>
        <dbReference type="ARBA" id="ARBA00069233"/>
    </source>
</evidence>
<dbReference type="Pfam" id="PF00450">
    <property type="entry name" value="Peptidase_S10"/>
    <property type="match status" value="1"/>
</dbReference>
<dbReference type="SUPFAM" id="SSF53474">
    <property type="entry name" value="alpha/beta-Hydrolases"/>
    <property type="match status" value="1"/>
</dbReference>
<evidence type="ECO:0000256" key="2">
    <source>
        <dbReference type="ARBA" id="ARBA00012446"/>
    </source>
</evidence>
<protein>
    <recommendedName>
        <fullName evidence="8">Lysosomal protective protein</fullName>
        <ecNumber evidence="2">3.4.16.5</ecNumber>
    </recommendedName>
    <alternativeName>
        <fullName evidence="9">Cathepsin A</fullName>
    </alternativeName>
</protein>
<dbReference type="STRING" id="7897.ENSLACP00000011267"/>
<dbReference type="InterPro" id="IPR033124">
    <property type="entry name" value="Ser_caboxypep_his_AS"/>
</dbReference>
<dbReference type="Gene3D" id="3.40.50.12670">
    <property type="match status" value="1"/>
</dbReference>
<dbReference type="AlphaFoldDB" id="H3ANP6"/>
<dbReference type="FunFam" id="3.40.50.1820:FF:000335">
    <property type="entry name" value="Carboxypeptidase"/>
    <property type="match status" value="1"/>
</dbReference>
<evidence type="ECO:0000256" key="6">
    <source>
        <dbReference type="ARBA" id="ARBA00054649"/>
    </source>
</evidence>
<dbReference type="EMBL" id="AFYH01152798">
    <property type="status" value="NOT_ANNOTATED_CDS"/>
    <property type="molecule type" value="Genomic_DNA"/>
</dbReference>
<comment type="subunit">
    <text evidence="7">Heterodimer of a 32 kDa chain and a 20 kDa chain; disulfide-linked.</text>
</comment>
<dbReference type="GeneTree" id="ENSGT00880000138014"/>
<dbReference type="GO" id="GO:1904715">
    <property type="term" value="P:negative regulation of chaperone-mediated autophagy"/>
    <property type="evidence" value="ECO:0007669"/>
    <property type="project" value="UniProtKB-ARBA"/>
</dbReference>
<evidence type="ECO:0000256" key="4">
    <source>
        <dbReference type="ARBA" id="ARBA00022670"/>
    </source>
</evidence>
<evidence type="ECO:0000313" key="12">
    <source>
        <dbReference type="Proteomes" id="UP000008672"/>
    </source>
</evidence>
<dbReference type="EMBL" id="AFYH01152793">
    <property type="status" value="NOT_ANNOTATED_CDS"/>
    <property type="molecule type" value="Genomic_DNA"/>
</dbReference>
<dbReference type="EMBL" id="AFYH01152800">
    <property type="status" value="NOT_ANNOTATED_CDS"/>
    <property type="molecule type" value="Genomic_DNA"/>
</dbReference>
<dbReference type="EC" id="3.4.16.5" evidence="2"/>
<keyword evidence="3" id="KW-0121">Carboxypeptidase</keyword>
<dbReference type="Gene3D" id="3.40.50.1820">
    <property type="entry name" value="alpha/beta hydrolase"/>
    <property type="match status" value="1"/>
</dbReference>
<dbReference type="EMBL" id="AFYH01152796">
    <property type="status" value="NOT_ANNOTATED_CDS"/>
    <property type="molecule type" value="Genomic_DNA"/>
</dbReference>
<proteinExistence type="inferred from homology"/>
<dbReference type="EMBL" id="AFYH01152795">
    <property type="status" value="NOT_ANNOTATED_CDS"/>
    <property type="molecule type" value="Genomic_DNA"/>
</dbReference>
<evidence type="ECO:0000256" key="5">
    <source>
        <dbReference type="ARBA" id="ARBA00022801"/>
    </source>
</evidence>
<organism evidence="11 12">
    <name type="scientific">Latimeria chalumnae</name>
    <name type="common">Coelacanth</name>
    <dbReference type="NCBI Taxonomy" id="7897"/>
    <lineage>
        <taxon>Eukaryota</taxon>
        <taxon>Metazoa</taxon>
        <taxon>Chordata</taxon>
        <taxon>Craniata</taxon>
        <taxon>Vertebrata</taxon>
        <taxon>Euteleostomi</taxon>
        <taxon>Coelacanthiformes</taxon>
        <taxon>Coelacanthidae</taxon>
        <taxon>Latimeria</taxon>
    </lineage>
</organism>
<dbReference type="PANTHER" id="PTHR11802:SF471">
    <property type="entry name" value="CARBOXYPEPTIDASE"/>
    <property type="match status" value="1"/>
</dbReference>
<dbReference type="InterPro" id="IPR001563">
    <property type="entry name" value="Peptidase_S10"/>
</dbReference>
<feature type="chain" id="PRO_5003580446" description="Lysosomal protective protein" evidence="10">
    <location>
        <begin position="21"/>
        <end position="493"/>
    </location>
</feature>
<dbReference type="FunFam" id="3.40.50.12670:FF:000002">
    <property type="entry name" value="Carboxypeptidase"/>
    <property type="match status" value="1"/>
</dbReference>
<dbReference type="EMBL" id="AFYH01152794">
    <property type="status" value="NOT_ANNOTATED_CDS"/>
    <property type="molecule type" value="Genomic_DNA"/>
</dbReference>
<reference evidence="11" key="2">
    <citation type="submission" date="2025-08" db="UniProtKB">
        <authorList>
            <consortium name="Ensembl"/>
        </authorList>
    </citation>
    <scope>IDENTIFICATION</scope>
</reference>
<keyword evidence="12" id="KW-1185">Reference proteome</keyword>
<dbReference type="PROSITE" id="PS00560">
    <property type="entry name" value="CARBOXYPEPT_SER_HIS"/>
    <property type="match status" value="1"/>
</dbReference>
<reference evidence="11" key="3">
    <citation type="submission" date="2025-09" db="UniProtKB">
        <authorList>
            <consortium name="Ensembl"/>
        </authorList>
    </citation>
    <scope>IDENTIFICATION</scope>
</reference>
<keyword evidence="4" id="KW-0645">Protease</keyword>
<feature type="signal peptide" evidence="10">
    <location>
        <begin position="1"/>
        <end position="20"/>
    </location>
</feature>
<comment type="similarity">
    <text evidence="1">Belongs to the peptidase S10 family.</text>
</comment>
<keyword evidence="5" id="KW-0378">Hydrolase</keyword>
<evidence type="ECO:0000256" key="1">
    <source>
        <dbReference type="ARBA" id="ARBA00009431"/>
    </source>
</evidence>
<dbReference type="EMBL" id="AFYH01152799">
    <property type="status" value="NOT_ANNOTATED_CDS"/>
    <property type="molecule type" value="Genomic_DNA"/>
</dbReference>
<evidence type="ECO:0000256" key="7">
    <source>
        <dbReference type="ARBA" id="ARBA00061741"/>
    </source>
</evidence>
<dbReference type="Proteomes" id="UP000008672">
    <property type="component" value="Unassembled WGS sequence"/>
</dbReference>